<evidence type="ECO:0000256" key="4">
    <source>
        <dbReference type="ARBA" id="ARBA00038355"/>
    </source>
</evidence>
<dbReference type="InterPro" id="IPR011948">
    <property type="entry name" value="Dullard_phosphatase"/>
</dbReference>
<evidence type="ECO:0000313" key="7">
    <source>
        <dbReference type="EMBL" id="GFR47617.1"/>
    </source>
</evidence>
<feature type="compositionally biased region" description="Basic residues" evidence="5">
    <location>
        <begin position="179"/>
        <end position="190"/>
    </location>
</feature>
<dbReference type="PANTHER" id="PTHR12210">
    <property type="entry name" value="DULLARD PROTEIN PHOSPHATASE"/>
    <property type="match status" value="1"/>
</dbReference>
<proteinExistence type="inferred from homology"/>
<evidence type="ECO:0000256" key="2">
    <source>
        <dbReference type="ARBA" id="ARBA00022912"/>
    </source>
</evidence>
<evidence type="ECO:0000256" key="1">
    <source>
        <dbReference type="ARBA" id="ARBA00022801"/>
    </source>
</evidence>
<dbReference type="Proteomes" id="UP001054857">
    <property type="component" value="Unassembled WGS sequence"/>
</dbReference>
<comment type="caution">
    <text evidence="7">The sequence shown here is derived from an EMBL/GenBank/DDBJ whole genome shotgun (WGS) entry which is preliminary data.</text>
</comment>
<feature type="compositionally biased region" description="Acidic residues" evidence="5">
    <location>
        <begin position="529"/>
        <end position="554"/>
    </location>
</feature>
<evidence type="ECO:0000313" key="8">
    <source>
        <dbReference type="Proteomes" id="UP001054857"/>
    </source>
</evidence>
<feature type="region of interest" description="Disordered" evidence="5">
    <location>
        <begin position="517"/>
        <end position="554"/>
    </location>
</feature>
<feature type="domain" description="FCP1 homology" evidence="6">
    <location>
        <begin position="621"/>
        <end position="780"/>
    </location>
</feature>
<dbReference type="GO" id="GO:0004721">
    <property type="term" value="F:phosphoprotein phosphatase activity"/>
    <property type="evidence" value="ECO:0007669"/>
    <property type="project" value="UniProtKB-KW"/>
</dbReference>
<organism evidence="7 8">
    <name type="scientific">Astrephomene gubernaculifera</name>
    <dbReference type="NCBI Taxonomy" id="47775"/>
    <lineage>
        <taxon>Eukaryota</taxon>
        <taxon>Viridiplantae</taxon>
        <taxon>Chlorophyta</taxon>
        <taxon>core chlorophytes</taxon>
        <taxon>Chlorophyceae</taxon>
        <taxon>CS clade</taxon>
        <taxon>Chlamydomonadales</taxon>
        <taxon>Astrephomenaceae</taxon>
        <taxon>Astrephomene</taxon>
    </lineage>
</organism>
<feature type="region of interest" description="Disordered" evidence="5">
    <location>
        <begin position="459"/>
        <end position="497"/>
    </location>
</feature>
<sequence length="805" mass="82330">MLAALRGVFQRWVGMTTEVQTMEPADTTLPGAPPTCSADYSASASTRKLKRTAGSSTTEAAEIKRPRTAPSTPIDSSGCGAGAPGLKLSAFDTDNDSRLAPAGPLHDNAASTRPTATASAPAALTRSMRSQPTASTATTSGGSGTHHGSGGTRHGAVGGSGATAVSGVAPPSPAESRDPHHHQYHHHHHPQAASAGENNSGGGAAASRGGSSAGGGGGSRHHTPHADAHQHALSLAHHRHDPLEEQVFSPGFHLPGSSAAASPAPSHGGAGAAAPSAAPTPGVSSGGEGKSLPEAEAAAHAQAGAAAAAAAAEGSAAGAEVARRQPLAAGVHVCGGGGGGQLHAIDLNVVEGVAVDSEDDEEALRAAAATAAAAIAAAGAEAASEAGAGAVGGEAVAVKPVGAGVALVAGGRPGPGRGQEGEAAAAEEEVEEGDEFEGGNDENAPAGWAVAAATVPAVAGAVPPPPQGAQLRTRVHVAQQQQQGVQQQQQQRPRDQVLVASAPRALAVAVATAMQQQQQQQLPTGAAAAEDEEPEEEAEEEDDEAAAEEEDEEEAFLEFDPLLFIKQLPPLESCVPPNRTPLLPPMTHHQPQPLLPSSSAAASHAAAARVAHAAGPGSSGTKRPLKTLVLDLDETLVHSSLEAVDRSDFSFPVLFNGMEHTVFVRQRPYLRDFMVRVSALFEVVVFTASQRIYAERLLDILDPGSELVRHRIYRDSCVVVDGNYLKDLSVLGRDLAHTVIVDNSPQAFGFQVDNGIPIESWYDDEADRELLKLLPFLEALAGEEVADVRPRIRAQFRLRELIDRA</sequence>
<feature type="compositionally biased region" description="Low complexity" evidence="5">
    <location>
        <begin position="255"/>
        <end position="283"/>
    </location>
</feature>
<dbReference type="PROSITE" id="PS50969">
    <property type="entry name" value="FCP1"/>
    <property type="match status" value="1"/>
</dbReference>
<feature type="compositionally biased region" description="Gly residues" evidence="5">
    <location>
        <begin position="141"/>
        <end position="161"/>
    </location>
</feature>
<feature type="compositionally biased region" description="Low complexity" evidence="5">
    <location>
        <begin position="517"/>
        <end position="528"/>
    </location>
</feature>
<dbReference type="Pfam" id="PF03031">
    <property type="entry name" value="NIF"/>
    <property type="match status" value="1"/>
</dbReference>
<accession>A0AAD3HNV6</accession>
<keyword evidence="1" id="KW-0378">Hydrolase</keyword>
<keyword evidence="2" id="KW-0904">Protein phosphatase</keyword>
<feature type="region of interest" description="Disordered" evidence="5">
    <location>
        <begin position="411"/>
        <end position="444"/>
    </location>
</feature>
<feature type="region of interest" description="Disordered" evidence="5">
    <location>
        <begin position="23"/>
        <end position="232"/>
    </location>
</feature>
<keyword evidence="8" id="KW-1185">Reference proteome</keyword>
<comment type="function">
    <text evidence="3">Probable phosphatase.</text>
</comment>
<dbReference type="GO" id="GO:0005634">
    <property type="term" value="C:nucleus"/>
    <property type="evidence" value="ECO:0007669"/>
    <property type="project" value="UniProtKB-ARBA"/>
</dbReference>
<dbReference type="SMART" id="SM00577">
    <property type="entry name" value="CPDc"/>
    <property type="match status" value="1"/>
</dbReference>
<evidence type="ECO:0000259" key="6">
    <source>
        <dbReference type="PROSITE" id="PS50969"/>
    </source>
</evidence>
<gene>
    <name evidence="7" type="ORF">Agub_g9353</name>
</gene>
<dbReference type="InterPro" id="IPR023214">
    <property type="entry name" value="HAD_sf"/>
</dbReference>
<name>A0AAD3HNV6_9CHLO</name>
<dbReference type="SUPFAM" id="SSF56784">
    <property type="entry name" value="HAD-like"/>
    <property type="match status" value="1"/>
</dbReference>
<dbReference type="InterPro" id="IPR050365">
    <property type="entry name" value="TIM50"/>
</dbReference>
<dbReference type="FunFam" id="3.40.50.1000:FF:000015">
    <property type="entry name" value="CTD small phosphatase-like protein 2"/>
    <property type="match status" value="1"/>
</dbReference>
<dbReference type="EMBL" id="BMAR01000019">
    <property type="protein sequence ID" value="GFR47617.1"/>
    <property type="molecule type" value="Genomic_DNA"/>
</dbReference>
<reference evidence="7 8" key="1">
    <citation type="journal article" date="2021" name="Sci. Rep.">
        <title>Genome sequencing of the multicellular alga Astrephomene provides insights into convergent evolution of germ-soma differentiation.</title>
        <authorList>
            <person name="Yamashita S."/>
            <person name="Yamamoto K."/>
            <person name="Matsuzaki R."/>
            <person name="Suzuki S."/>
            <person name="Yamaguchi H."/>
            <person name="Hirooka S."/>
            <person name="Minakuchi Y."/>
            <person name="Miyagishima S."/>
            <person name="Kawachi M."/>
            <person name="Toyoda A."/>
            <person name="Nozaki H."/>
        </authorList>
    </citation>
    <scope>NUCLEOTIDE SEQUENCE [LARGE SCALE GENOMIC DNA]</scope>
    <source>
        <strain evidence="7 8">NIES-4017</strain>
    </source>
</reference>
<evidence type="ECO:0000256" key="5">
    <source>
        <dbReference type="SAM" id="MobiDB-lite"/>
    </source>
</evidence>
<dbReference type="Gene3D" id="3.40.50.1000">
    <property type="entry name" value="HAD superfamily/HAD-like"/>
    <property type="match status" value="1"/>
</dbReference>
<protein>
    <recommendedName>
        <fullName evidence="6">FCP1 homology domain-containing protein</fullName>
    </recommendedName>
</protein>
<dbReference type="AlphaFoldDB" id="A0AAD3HNV6"/>
<dbReference type="InterPro" id="IPR004274">
    <property type="entry name" value="FCP1_dom"/>
</dbReference>
<dbReference type="CDD" id="cd07521">
    <property type="entry name" value="HAD_FCP1-like"/>
    <property type="match status" value="1"/>
</dbReference>
<dbReference type="NCBIfam" id="TIGR02251">
    <property type="entry name" value="HIF-SF_euk"/>
    <property type="match status" value="1"/>
</dbReference>
<feature type="compositionally biased region" description="Acidic residues" evidence="5">
    <location>
        <begin position="425"/>
        <end position="440"/>
    </location>
</feature>
<comment type="similarity">
    <text evidence="4">Belongs to the CTDSPL2 family.</text>
</comment>
<feature type="compositionally biased region" description="Low complexity" evidence="5">
    <location>
        <begin position="109"/>
        <end position="140"/>
    </location>
</feature>
<feature type="region of interest" description="Disordered" evidence="5">
    <location>
        <begin position="247"/>
        <end position="298"/>
    </location>
</feature>
<feature type="region of interest" description="Disordered" evidence="5">
    <location>
        <begin position="576"/>
        <end position="601"/>
    </location>
</feature>
<feature type="compositionally biased region" description="Low complexity" evidence="5">
    <location>
        <begin position="479"/>
        <end position="491"/>
    </location>
</feature>
<dbReference type="InterPro" id="IPR036412">
    <property type="entry name" value="HAD-like_sf"/>
</dbReference>
<evidence type="ECO:0000256" key="3">
    <source>
        <dbReference type="ARBA" id="ARBA00037324"/>
    </source>
</evidence>